<dbReference type="PANTHER" id="PTHR34472:SF1">
    <property type="entry name" value="SULFUR CARRIER PROTEIN THIS"/>
    <property type="match status" value="1"/>
</dbReference>
<dbReference type="AlphaFoldDB" id="A0A3Q9HQE9"/>
<dbReference type="NCBIfam" id="TIGR01683">
    <property type="entry name" value="thiS"/>
    <property type="match status" value="1"/>
</dbReference>
<dbReference type="OrthoDB" id="9798559at2"/>
<accession>A0A3Q9HQE9</accession>
<protein>
    <submittedName>
        <fullName evidence="1">Thiamine biosynthesis protein ThiS</fullName>
    </submittedName>
</protein>
<evidence type="ECO:0000313" key="1">
    <source>
        <dbReference type="EMBL" id="AZR73199.1"/>
    </source>
</evidence>
<dbReference type="CDD" id="cd00565">
    <property type="entry name" value="Ubl_ThiS"/>
    <property type="match status" value="1"/>
</dbReference>
<reference evidence="1 2" key="1">
    <citation type="submission" date="2016-07" db="EMBL/GenBank/DDBJ databases">
        <title>Genome and transcriptome analysis of iron-reducing fermentative bacteria Anoxybacter fermentans.</title>
        <authorList>
            <person name="Zeng X."/>
            <person name="Shao Z."/>
        </authorList>
    </citation>
    <scope>NUCLEOTIDE SEQUENCE [LARGE SCALE GENOMIC DNA]</scope>
    <source>
        <strain evidence="1 2">DY22613</strain>
    </source>
</reference>
<organism evidence="1 2">
    <name type="scientific">Anoxybacter fermentans</name>
    <dbReference type="NCBI Taxonomy" id="1323375"/>
    <lineage>
        <taxon>Bacteria</taxon>
        <taxon>Bacillati</taxon>
        <taxon>Bacillota</taxon>
        <taxon>Clostridia</taxon>
        <taxon>Halanaerobiales</taxon>
        <taxon>Anoxybacter</taxon>
    </lineage>
</organism>
<dbReference type="Proteomes" id="UP000267250">
    <property type="component" value="Chromosome"/>
</dbReference>
<sequence>MIINGKEMDFEIGITVDNLLKRLGLDKNKVVVEVNFEIVPKEKYSVKILDKEDRVEIVSFVGGG</sequence>
<dbReference type="EMBL" id="CP016379">
    <property type="protein sequence ID" value="AZR73199.1"/>
    <property type="molecule type" value="Genomic_DNA"/>
</dbReference>
<dbReference type="PANTHER" id="PTHR34472">
    <property type="entry name" value="SULFUR CARRIER PROTEIN THIS"/>
    <property type="match status" value="1"/>
</dbReference>
<proteinExistence type="predicted"/>
<dbReference type="InterPro" id="IPR003749">
    <property type="entry name" value="ThiS/MoaD-like"/>
</dbReference>
<gene>
    <name evidence="1" type="ORF">BBF96_07255</name>
</gene>
<name>A0A3Q9HQE9_9FIRM</name>
<dbReference type="Pfam" id="PF02597">
    <property type="entry name" value="ThiS"/>
    <property type="match status" value="1"/>
</dbReference>
<dbReference type="RefSeq" id="WP_127016532.1">
    <property type="nucleotide sequence ID" value="NZ_CP016379.1"/>
</dbReference>
<dbReference type="InterPro" id="IPR016155">
    <property type="entry name" value="Mopterin_synth/thiamin_S_b"/>
</dbReference>
<dbReference type="InterPro" id="IPR010035">
    <property type="entry name" value="Thi_S"/>
</dbReference>
<keyword evidence="2" id="KW-1185">Reference proteome</keyword>
<evidence type="ECO:0000313" key="2">
    <source>
        <dbReference type="Proteomes" id="UP000267250"/>
    </source>
</evidence>
<dbReference type="InterPro" id="IPR012675">
    <property type="entry name" value="Beta-grasp_dom_sf"/>
</dbReference>
<dbReference type="Gene3D" id="3.10.20.30">
    <property type="match status" value="1"/>
</dbReference>
<dbReference type="SUPFAM" id="SSF54285">
    <property type="entry name" value="MoaD/ThiS"/>
    <property type="match status" value="1"/>
</dbReference>
<dbReference type="KEGG" id="aft:BBF96_07255"/>